<feature type="signal peptide" evidence="1">
    <location>
        <begin position="1"/>
        <end position="19"/>
    </location>
</feature>
<name>A0A2G0CIU1_9BACT</name>
<organism evidence="2 3">
    <name type="scientific">Neolewinella marina</name>
    <dbReference type="NCBI Taxonomy" id="438751"/>
    <lineage>
        <taxon>Bacteria</taxon>
        <taxon>Pseudomonadati</taxon>
        <taxon>Bacteroidota</taxon>
        <taxon>Saprospiria</taxon>
        <taxon>Saprospirales</taxon>
        <taxon>Lewinellaceae</taxon>
        <taxon>Neolewinella</taxon>
    </lineage>
</organism>
<dbReference type="EMBL" id="PDLO01000001">
    <property type="protein sequence ID" value="PHK99894.1"/>
    <property type="molecule type" value="Genomic_DNA"/>
</dbReference>
<gene>
    <name evidence="2" type="ORF">CGL56_02290</name>
</gene>
<dbReference type="RefSeq" id="WP_099104873.1">
    <property type="nucleotide sequence ID" value="NZ_JAATJF010000001.1"/>
</dbReference>
<accession>A0A2G0CIU1</accession>
<keyword evidence="1" id="KW-0732">Signal</keyword>
<feature type="chain" id="PRO_5013874577" description="Outer membrane protein beta-barrel domain-containing protein" evidence="1">
    <location>
        <begin position="20"/>
        <end position="198"/>
    </location>
</feature>
<evidence type="ECO:0000313" key="2">
    <source>
        <dbReference type="EMBL" id="PHK99894.1"/>
    </source>
</evidence>
<evidence type="ECO:0000256" key="1">
    <source>
        <dbReference type="SAM" id="SignalP"/>
    </source>
</evidence>
<protein>
    <recommendedName>
        <fullName evidence="4">Outer membrane protein beta-barrel domain-containing protein</fullName>
    </recommendedName>
</protein>
<dbReference type="AlphaFoldDB" id="A0A2G0CIU1"/>
<evidence type="ECO:0008006" key="4">
    <source>
        <dbReference type="Google" id="ProtNLM"/>
    </source>
</evidence>
<dbReference type="OrthoDB" id="1491809at2"/>
<keyword evidence="3" id="KW-1185">Reference proteome</keyword>
<reference evidence="2 3" key="1">
    <citation type="submission" date="2017-10" db="EMBL/GenBank/DDBJ databases">
        <title>The draft genome sequence of Lewinella marina KCTC 32374.</title>
        <authorList>
            <person name="Wang K."/>
        </authorList>
    </citation>
    <scope>NUCLEOTIDE SEQUENCE [LARGE SCALE GENOMIC DNA]</scope>
    <source>
        <strain evidence="2 3">MKG-38</strain>
    </source>
</reference>
<comment type="caution">
    <text evidence="2">The sequence shown here is derived from an EMBL/GenBank/DDBJ whole genome shotgun (WGS) entry which is preliminary data.</text>
</comment>
<dbReference type="Proteomes" id="UP000226437">
    <property type="component" value="Unassembled WGS sequence"/>
</dbReference>
<proteinExistence type="predicted"/>
<sequence>MPLLLLVCFTLLLPPSLTAQQRPTTDGPSDPPARNWYHQLGGSVGWARNGNNDFGPAVALGIGAYYHHLRQFGGLVAGAGMGFELMNADREERLASLTALAEYQLGKRALRPLLRLSGGVALPVGSPGQSLDSRRAGALLHPSVGLLLLPPSGQWGAMVLDLGYRFTRVDFAAADNRGGSFEREVSYRRLTLGIATRF</sequence>
<evidence type="ECO:0000313" key="3">
    <source>
        <dbReference type="Proteomes" id="UP000226437"/>
    </source>
</evidence>